<dbReference type="Gene3D" id="1.20.1250.20">
    <property type="entry name" value="MFS general substrate transporter like domains"/>
    <property type="match status" value="1"/>
</dbReference>
<keyword evidence="3" id="KW-0813">Transport</keyword>
<sequence>MSTSPETRPTITISSPGDVIAVVNSGRLVPRRPRLMLAVALGSIFVDGWDLGSFGLGAQQIRQDFDLGTGNWGLDSLPFVSASVLVGALIGGLVGGWLTDRVGRYRMMILDLVLLVFAAAAAGLAPNVESFVAFRFLMGLGVGLDVPVALAFIAEVSALATKGRNVNFAQVMSTGASAVVFAVALGIHALGVEQGLWRWAIGLGAVPALLVLSLRYFASVESPMWVARHGSVGESVEILQKTYVLDDVRLVVTDDAERAPKPRATRPGDVVALFGSPFGRRTLLVSVLVVTQAVEFYAISLYTPTILTQLFGANHLAAVLAVSAAVNIVGAVGAYACTRVVQRTGIRVIAAIGFVGTATALALIAGLYGVLASGVAAVLIAAFYFLHNLGPGYAGTAMGTLSYPTDVRGTAGGYTQAVTRVGGIVGAYAFPVLTAAHGQRFTIGAIIVAPVVALVALALIRWDPIGQDVDADAVGIPTTAGT</sequence>
<feature type="transmembrane region" description="Helical" evidence="7">
    <location>
        <begin position="315"/>
        <end position="336"/>
    </location>
</feature>
<feature type="transmembrane region" description="Helical" evidence="7">
    <location>
        <begin position="131"/>
        <end position="154"/>
    </location>
</feature>
<feature type="transmembrane region" description="Helical" evidence="7">
    <location>
        <begin position="283"/>
        <end position="303"/>
    </location>
</feature>
<dbReference type="InterPro" id="IPR005829">
    <property type="entry name" value="Sugar_transporter_CS"/>
</dbReference>
<keyword evidence="6 7" id="KW-0472">Membrane</keyword>
<evidence type="ECO:0000256" key="5">
    <source>
        <dbReference type="ARBA" id="ARBA00022989"/>
    </source>
</evidence>
<evidence type="ECO:0000259" key="8">
    <source>
        <dbReference type="PROSITE" id="PS50850"/>
    </source>
</evidence>
<evidence type="ECO:0000256" key="4">
    <source>
        <dbReference type="ARBA" id="ARBA00022692"/>
    </source>
</evidence>
<dbReference type="InterPro" id="IPR005828">
    <property type="entry name" value="MFS_sugar_transport-like"/>
</dbReference>
<dbReference type="SUPFAM" id="SSF103473">
    <property type="entry name" value="MFS general substrate transporter"/>
    <property type="match status" value="1"/>
</dbReference>
<comment type="similarity">
    <text evidence="2">Belongs to the major facilitator superfamily. Sugar transporter (TC 2.A.1.1) family.</text>
</comment>
<protein>
    <submittedName>
        <fullName evidence="9">Arabinose efflux permease, MFS family</fullName>
    </submittedName>
</protein>
<organism evidence="9 10">
    <name type="scientific">Williamsia serinedens</name>
    <dbReference type="NCBI Taxonomy" id="391736"/>
    <lineage>
        <taxon>Bacteria</taxon>
        <taxon>Bacillati</taxon>
        <taxon>Actinomycetota</taxon>
        <taxon>Actinomycetes</taxon>
        <taxon>Mycobacteriales</taxon>
        <taxon>Nocardiaceae</taxon>
        <taxon>Williamsia</taxon>
    </lineage>
</organism>
<dbReference type="InterPro" id="IPR050814">
    <property type="entry name" value="Myo-inositol_Transporter"/>
</dbReference>
<gene>
    <name evidence="9" type="ORF">LX12_000602</name>
</gene>
<comment type="subcellular location">
    <subcellularLocation>
        <location evidence="1">Cell membrane</location>
        <topology evidence="1">Multi-pass membrane protein</topology>
    </subcellularLocation>
</comment>
<evidence type="ECO:0000256" key="2">
    <source>
        <dbReference type="ARBA" id="ARBA00010992"/>
    </source>
</evidence>
<evidence type="ECO:0000256" key="7">
    <source>
        <dbReference type="SAM" id="Phobius"/>
    </source>
</evidence>
<reference evidence="9 10" key="1">
    <citation type="submission" date="2022-06" db="EMBL/GenBank/DDBJ databases">
        <title>Genomic Encyclopedia of Archaeal and Bacterial Type Strains, Phase II (KMG-II): from individual species to whole genera.</title>
        <authorList>
            <person name="Goeker M."/>
        </authorList>
    </citation>
    <scope>NUCLEOTIDE SEQUENCE [LARGE SCALE GENOMIC DNA]</scope>
    <source>
        <strain evidence="9 10">DSM 45037</strain>
    </source>
</reference>
<keyword evidence="4 7" id="KW-0812">Transmembrane</keyword>
<feature type="transmembrane region" description="Helical" evidence="7">
    <location>
        <begin position="105"/>
        <end position="125"/>
    </location>
</feature>
<feature type="transmembrane region" description="Helical" evidence="7">
    <location>
        <begin position="348"/>
        <end position="381"/>
    </location>
</feature>
<dbReference type="InterPro" id="IPR036259">
    <property type="entry name" value="MFS_trans_sf"/>
</dbReference>
<feature type="transmembrane region" description="Helical" evidence="7">
    <location>
        <begin position="196"/>
        <end position="218"/>
    </location>
</feature>
<dbReference type="PROSITE" id="PS00217">
    <property type="entry name" value="SUGAR_TRANSPORT_2"/>
    <property type="match status" value="1"/>
</dbReference>
<evidence type="ECO:0000313" key="10">
    <source>
        <dbReference type="Proteomes" id="UP001205740"/>
    </source>
</evidence>
<dbReference type="PANTHER" id="PTHR48020">
    <property type="entry name" value="PROTON MYO-INOSITOL COTRANSPORTER"/>
    <property type="match status" value="1"/>
</dbReference>
<proteinExistence type="inferred from homology"/>
<dbReference type="RefSeq" id="WP_253653008.1">
    <property type="nucleotide sequence ID" value="NZ_BAAAOE010000004.1"/>
</dbReference>
<evidence type="ECO:0000256" key="1">
    <source>
        <dbReference type="ARBA" id="ARBA00004651"/>
    </source>
</evidence>
<evidence type="ECO:0000256" key="6">
    <source>
        <dbReference type="ARBA" id="ARBA00023136"/>
    </source>
</evidence>
<dbReference type="InterPro" id="IPR020846">
    <property type="entry name" value="MFS_dom"/>
</dbReference>
<dbReference type="Proteomes" id="UP001205740">
    <property type="component" value="Unassembled WGS sequence"/>
</dbReference>
<feature type="transmembrane region" description="Helical" evidence="7">
    <location>
        <begin position="441"/>
        <end position="460"/>
    </location>
</feature>
<evidence type="ECO:0000256" key="3">
    <source>
        <dbReference type="ARBA" id="ARBA00022448"/>
    </source>
</evidence>
<dbReference type="PROSITE" id="PS50850">
    <property type="entry name" value="MFS"/>
    <property type="match status" value="1"/>
</dbReference>
<comment type="caution">
    <text evidence="9">The sequence shown here is derived from an EMBL/GenBank/DDBJ whole genome shotgun (WGS) entry which is preliminary data.</text>
</comment>
<name>A0ABT1GYT4_9NOCA</name>
<dbReference type="EMBL" id="JAMTCG010000001">
    <property type="protein sequence ID" value="MCP2159438.1"/>
    <property type="molecule type" value="Genomic_DNA"/>
</dbReference>
<feature type="transmembrane region" description="Helical" evidence="7">
    <location>
        <begin position="166"/>
        <end position="190"/>
    </location>
</feature>
<dbReference type="CDD" id="cd17316">
    <property type="entry name" value="MFS_SV2_like"/>
    <property type="match status" value="1"/>
</dbReference>
<keyword evidence="5 7" id="KW-1133">Transmembrane helix</keyword>
<evidence type="ECO:0000313" key="9">
    <source>
        <dbReference type="EMBL" id="MCP2159438.1"/>
    </source>
</evidence>
<accession>A0ABT1GYT4</accession>
<keyword evidence="10" id="KW-1185">Reference proteome</keyword>
<feature type="transmembrane region" description="Helical" evidence="7">
    <location>
        <begin position="35"/>
        <end position="56"/>
    </location>
</feature>
<feature type="transmembrane region" description="Helical" evidence="7">
    <location>
        <begin position="76"/>
        <end position="98"/>
    </location>
</feature>
<dbReference type="Pfam" id="PF00083">
    <property type="entry name" value="Sugar_tr"/>
    <property type="match status" value="1"/>
</dbReference>
<dbReference type="PANTHER" id="PTHR48020:SF12">
    <property type="entry name" value="PROTON MYO-INOSITOL COTRANSPORTER"/>
    <property type="match status" value="1"/>
</dbReference>
<feature type="domain" description="Major facilitator superfamily (MFS) profile" evidence="8">
    <location>
        <begin position="36"/>
        <end position="467"/>
    </location>
</feature>